<protein>
    <recommendedName>
        <fullName evidence="11">Retroviral polymerase SH3-like domain-containing protein</fullName>
    </recommendedName>
</protein>
<keyword evidence="13" id="KW-1185">Reference proteome</keyword>
<keyword evidence="8" id="KW-0695">RNA-directed DNA polymerase</keyword>
<dbReference type="PANTHER" id="PTHR42648">
    <property type="entry name" value="TRANSPOSASE, PUTATIVE-RELATED"/>
    <property type="match status" value="1"/>
</dbReference>
<organism evidence="12 13">
    <name type="scientific">Austropuccinia psidii MF-1</name>
    <dbReference type="NCBI Taxonomy" id="1389203"/>
    <lineage>
        <taxon>Eukaryota</taxon>
        <taxon>Fungi</taxon>
        <taxon>Dikarya</taxon>
        <taxon>Basidiomycota</taxon>
        <taxon>Pucciniomycotina</taxon>
        <taxon>Pucciniomycetes</taxon>
        <taxon>Pucciniales</taxon>
        <taxon>Sphaerophragmiaceae</taxon>
        <taxon>Austropuccinia</taxon>
    </lineage>
</organism>
<keyword evidence="2" id="KW-0540">Nuclease</keyword>
<dbReference type="PANTHER" id="PTHR42648:SF11">
    <property type="entry name" value="TRANSPOSON TY4-P GAG-POL POLYPROTEIN"/>
    <property type="match status" value="1"/>
</dbReference>
<proteinExistence type="predicted"/>
<dbReference type="Proteomes" id="UP000765509">
    <property type="component" value="Unassembled WGS sequence"/>
</dbReference>
<dbReference type="GO" id="GO:0046872">
    <property type="term" value="F:metal ion binding"/>
    <property type="evidence" value="ECO:0007669"/>
    <property type="project" value="UniProtKB-KW"/>
</dbReference>
<dbReference type="GO" id="GO:0004519">
    <property type="term" value="F:endonuclease activity"/>
    <property type="evidence" value="ECO:0007669"/>
    <property type="project" value="UniProtKB-KW"/>
</dbReference>
<evidence type="ECO:0000256" key="6">
    <source>
        <dbReference type="ARBA" id="ARBA00022842"/>
    </source>
</evidence>
<evidence type="ECO:0000256" key="7">
    <source>
        <dbReference type="ARBA" id="ARBA00022908"/>
    </source>
</evidence>
<dbReference type="GO" id="GO:0003676">
    <property type="term" value="F:nucleic acid binding"/>
    <property type="evidence" value="ECO:0007669"/>
    <property type="project" value="InterPro"/>
</dbReference>
<dbReference type="GO" id="GO:0003964">
    <property type="term" value="F:RNA-directed DNA polymerase activity"/>
    <property type="evidence" value="ECO:0007669"/>
    <property type="project" value="UniProtKB-KW"/>
</dbReference>
<dbReference type="EMBL" id="AVOT02045315">
    <property type="protein sequence ID" value="MBW0540661.1"/>
    <property type="molecule type" value="Genomic_DNA"/>
</dbReference>
<evidence type="ECO:0000256" key="3">
    <source>
        <dbReference type="ARBA" id="ARBA00022723"/>
    </source>
</evidence>
<dbReference type="InterPro" id="IPR036397">
    <property type="entry name" value="RNaseH_sf"/>
</dbReference>
<dbReference type="Gene3D" id="3.30.420.10">
    <property type="entry name" value="Ribonuclease H-like superfamily/Ribonuclease H"/>
    <property type="match status" value="1"/>
</dbReference>
<comment type="caution">
    <text evidence="12">The sequence shown here is derived from an EMBL/GenBank/DDBJ whole genome shotgun (WGS) entry which is preliminary data.</text>
</comment>
<feature type="domain" description="Retroviral polymerase SH3-like" evidence="11">
    <location>
        <begin position="120"/>
        <end position="178"/>
    </location>
</feature>
<keyword evidence="7" id="KW-0229">DNA integration</keyword>
<sequence>MTLSGMVLNEDIVITYLASSSTTEFFFNEVVLQTDLGLHIHHWYIQTMENGKGEQTNRTLAEAERSMMIRANLPSTFWMYAMRHAAWVFNRVLHAKDNITPYEAVIKQKPSLSLLRVFGCKAFIHNMTQWKDLTAKATEVIHLGVAQDSQGWVFFDQVARRLVRGASVIFREDTFPQINEAGGIQLNTIKLKNLFDDSLIREMKEQDGCLHLVNVPSMYCNGAPTNYHEARSTAQAAEWMEACEEELGNLKIMGVWEEVEGDNTTQILGTR</sequence>
<evidence type="ECO:0000256" key="9">
    <source>
        <dbReference type="ARBA" id="ARBA00022932"/>
    </source>
</evidence>
<keyword evidence="3" id="KW-0479">Metal-binding</keyword>
<evidence type="ECO:0000259" key="11">
    <source>
        <dbReference type="Pfam" id="PF25597"/>
    </source>
</evidence>
<dbReference type="OrthoDB" id="3562068at2759"/>
<evidence type="ECO:0000256" key="4">
    <source>
        <dbReference type="ARBA" id="ARBA00022759"/>
    </source>
</evidence>
<evidence type="ECO:0000313" key="12">
    <source>
        <dbReference type="EMBL" id="MBW0540661.1"/>
    </source>
</evidence>
<keyword evidence="9" id="KW-0239">DNA-directed DNA polymerase</keyword>
<dbReference type="AlphaFoldDB" id="A0A9Q3FI38"/>
<keyword evidence="6" id="KW-0460">Magnesium</keyword>
<evidence type="ECO:0000256" key="5">
    <source>
        <dbReference type="ARBA" id="ARBA00022801"/>
    </source>
</evidence>
<keyword evidence="10" id="KW-0233">DNA recombination</keyword>
<reference evidence="12" key="1">
    <citation type="submission" date="2021-03" db="EMBL/GenBank/DDBJ databases">
        <title>Draft genome sequence of rust myrtle Austropuccinia psidii MF-1, a brazilian biotype.</title>
        <authorList>
            <person name="Quecine M.C."/>
            <person name="Pachon D.M.R."/>
            <person name="Bonatelli M.L."/>
            <person name="Correr F.H."/>
            <person name="Franceschini L.M."/>
            <person name="Leite T.F."/>
            <person name="Margarido G.R.A."/>
            <person name="Almeida C.A."/>
            <person name="Ferrarezi J.A."/>
            <person name="Labate C.A."/>
        </authorList>
    </citation>
    <scope>NUCLEOTIDE SEQUENCE</scope>
    <source>
        <strain evidence="12">MF-1</strain>
    </source>
</reference>
<dbReference type="GO" id="GO:0006310">
    <property type="term" value="P:DNA recombination"/>
    <property type="evidence" value="ECO:0007669"/>
    <property type="project" value="UniProtKB-KW"/>
</dbReference>
<dbReference type="InterPro" id="IPR039537">
    <property type="entry name" value="Retrotran_Ty1/copia-like"/>
</dbReference>
<keyword evidence="1" id="KW-0548">Nucleotidyltransferase</keyword>
<dbReference type="GO" id="GO:0016787">
    <property type="term" value="F:hydrolase activity"/>
    <property type="evidence" value="ECO:0007669"/>
    <property type="project" value="UniProtKB-KW"/>
</dbReference>
<keyword evidence="5" id="KW-0378">Hydrolase</keyword>
<dbReference type="GO" id="GO:0015074">
    <property type="term" value="P:DNA integration"/>
    <property type="evidence" value="ECO:0007669"/>
    <property type="project" value="UniProtKB-KW"/>
</dbReference>
<dbReference type="SUPFAM" id="SSF53098">
    <property type="entry name" value="Ribonuclease H-like"/>
    <property type="match status" value="1"/>
</dbReference>
<dbReference type="InterPro" id="IPR057670">
    <property type="entry name" value="SH3_retrovirus"/>
</dbReference>
<dbReference type="GO" id="GO:0003887">
    <property type="term" value="F:DNA-directed DNA polymerase activity"/>
    <property type="evidence" value="ECO:0007669"/>
    <property type="project" value="UniProtKB-KW"/>
</dbReference>
<gene>
    <name evidence="12" type="ORF">O181_080376</name>
</gene>
<dbReference type="InterPro" id="IPR012337">
    <property type="entry name" value="RNaseH-like_sf"/>
</dbReference>
<evidence type="ECO:0000256" key="1">
    <source>
        <dbReference type="ARBA" id="ARBA00022695"/>
    </source>
</evidence>
<evidence type="ECO:0000313" key="13">
    <source>
        <dbReference type="Proteomes" id="UP000765509"/>
    </source>
</evidence>
<keyword evidence="4" id="KW-0255">Endonuclease</keyword>
<keyword evidence="9" id="KW-0808">Transferase</keyword>
<dbReference type="Pfam" id="PF25597">
    <property type="entry name" value="SH3_retrovirus"/>
    <property type="match status" value="1"/>
</dbReference>
<name>A0A9Q3FI38_9BASI</name>
<evidence type="ECO:0000256" key="2">
    <source>
        <dbReference type="ARBA" id="ARBA00022722"/>
    </source>
</evidence>
<evidence type="ECO:0000256" key="8">
    <source>
        <dbReference type="ARBA" id="ARBA00022918"/>
    </source>
</evidence>
<accession>A0A9Q3FI38</accession>
<evidence type="ECO:0000256" key="10">
    <source>
        <dbReference type="ARBA" id="ARBA00023172"/>
    </source>
</evidence>